<keyword evidence="5" id="KW-0949">S-adenosyl-L-methionine</keyword>
<dbReference type="GO" id="GO:0008270">
    <property type="term" value="F:zinc ion binding"/>
    <property type="evidence" value="ECO:0007669"/>
    <property type="project" value="InterPro"/>
</dbReference>
<reference evidence="11" key="1">
    <citation type="submission" date="2023-03" db="EMBL/GenBank/DDBJ databases">
        <title>Massive genome expansion in bonnet fungi (Mycena s.s.) driven by repeated elements and novel gene families across ecological guilds.</title>
        <authorList>
            <consortium name="Lawrence Berkeley National Laboratory"/>
            <person name="Harder C.B."/>
            <person name="Miyauchi S."/>
            <person name="Viragh M."/>
            <person name="Kuo A."/>
            <person name="Thoen E."/>
            <person name="Andreopoulos B."/>
            <person name="Lu D."/>
            <person name="Skrede I."/>
            <person name="Drula E."/>
            <person name="Henrissat B."/>
            <person name="Morin E."/>
            <person name="Kohler A."/>
            <person name="Barry K."/>
            <person name="LaButti K."/>
            <person name="Morin E."/>
            <person name="Salamov A."/>
            <person name="Lipzen A."/>
            <person name="Mereny Z."/>
            <person name="Hegedus B."/>
            <person name="Baldrian P."/>
            <person name="Stursova M."/>
            <person name="Weitz H."/>
            <person name="Taylor A."/>
            <person name="Grigoriev I.V."/>
            <person name="Nagy L.G."/>
            <person name="Martin F."/>
            <person name="Kauserud H."/>
        </authorList>
    </citation>
    <scope>NUCLEOTIDE SEQUENCE</scope>
    <source>
        <strain evidence="11">CBHHK182m</strain>
    </source>
</reference>
<evidence type="ECO:0000256" key="7">
    <source>
        <dbReference type="ARBA" id="ARBA00022833"/>
    </source>
</evidence>
<dbReference type="SUPFAM" id="SSF82199">
    <property type="entry name" value="SET domain"/>
    <property type="match status" value="1"/>
</dbReference>
<feature type="region of interest" description="Disordered" evidence="8">
    <location>
        <begin position="1"/>
        <end position="83"/>
    </location>
</feature>
<dbReference type="PANTHER" id="PTHR46223">
    <property type="entry name" value="HISTONE-LYSINE N-METHYLTRANSFERASE SUV39H"/>
    <property type="match status" value="1"/>
</dbReference>
<evidence type="ECO:0008006" key="13">
    <source>
        <dbReference type="Google" id="ProtNLM"/>
    </source>
</evidence>
<accession>A0AAD7JCU5</accession>
<dbReference type="InterPro" id="IPR050973">
    <property type="entry name" value="H3K9_Histone-Lys_N-MTase"/>
</dbReference>
<dbReference type="SMART" id="SM00317">
    <property type="entry name" value="SET"/>
    <property type="match status" value="1"/>
</dbReference>
<feature type="compositionally biased region" description="Basic residues" evidence="8">
    <location>
        <begin position="169"/>
        <end position="178"/>
    </location>
</feature>
<evidence type="ECO:0000256" key="6">
    <source>
        <dbReference type="ARBA" id="ARBA00022723"/>
    </source>
</evidence>
<protein>
    <recommendedName>
        <fullName evidence="13">SET domain-containing protein</fullName>
    </recommendedName>
</protein>
<evidence type="ECO:0000313" key="12">
    <source>
        <dbReference type="Proteomes" id="UP001215598"/>
    </source>
</evidence>
<dbReference type="EMBL" id="JARKIB010000037">
    <property type="protein sequence ID" value="KAJ7760530.1"/>
    <property type="molecule type" value="Genomic_DNA"/>
</dbReference>
<feature type="domain" description="Pre-SET" evidence="10">
    <location>
        <begin position="341"/>
        <end position="414"/>
    </location>
</feature>
<evidence type="ECO:0000256" key="5">
    <source>
        <dbReference type="ARBA" id="ARBA00022691"/>
    </source>
</evidence>
<evidence type="ECO:0000259" key="10">
    <source>
        <dbReference type="PROSITE" id="PS50867"/>
    </source>
</evidence>
<evidence type="ECO:0000256" key="3">
    <source>
        <dbReference type="ARBA" id="ARBA00022603"/>
    </source>
</evidence>
<keyword evidence="3" id="KW-0489">Methyltransferase</keyword>
<evidence type="ECO:0000256" key="4">
    <source>
        <dbReference type="ARBA" id="ARBA00022679"/>
    </source>
</evidence>
<dbReference type="PANTHER" id="PTHR46223:SF3">
    <property type="entry name" value="HISTONE-LYSINE N-METHYLTRANSFERASE SET-23"/>
    <property type="match status" value="1"/>
</dbReference>
<evidence type="ECO:0000256" key="1">
    <source>
        <dbReference type="ARBA" id="ARBA00004286"/>
    </source>
</evidence>
<name>A0AAD7JCU5_9AGAR</name>
<feature type="domain" description="SET" evidence="9">
    <location>
        <begin position="417"/>
        <end position="567"/>
    </location>
</feature>
<dbReference type="SMART" id="SM00468">
    <property type="entry name" value="PreSET"/>
    <property type="match status" value="1"/>
</dbReference>
<comment type="subcellular location">
    <subcellularLocation>
        <location evidence="1">Chromosome</location>
    </subcellularLocation>
</comment>
<feature type="compositionally biased region" description="Basic and acidic residues" evidence="8">
    <location>
        <begin position="132"/>
        <end position="152"/>
    </location>
</feature>
<dbReference type="AlphaFoldDB" id="A0AAD7JCU5"/>
<feature type="region of interest" description="Disordered" evidence="8">
    <location>
        <begin position="115"/>
        <end position="229"/>
    </location>
</feature>
<dbReference type="InterPro" id="IPR007728">
    <property type="entry name" value="Pre-SET_dom"/>
</dbReference>
<dbReference type="InterPro" id="IPR046341">
    <property type="entry name" value="SET_dom_sf"/>
</dbReference>
<keyword evidence="6" id="KW-0479">Metal-binding</keyword>
<keyword evidence="12" id="KW-1185">Reference proteome</keyword>
<evidence type="ECO:0000256" key="8">
    <source>
        <dbReference type="SAM" id="MobiDB-lite"/>
    </source>
</evidence>
<keyword evidence="7" id="KW-0862">Zinc</keyword>
<dbReference type="GO" id="GO:0042054">
    <property type="term" value="F:histone methyltransferase activity"/>
    <property type="evidence" value="ECO:0007669"/>
    <property type="project" value="InterPro"/>
</dbReference>
<dbReference type="Proteomes" id="UP001215598">
    <property type="component" value="Unassembled WGS sequence"/>
</dbReference>
<dbReference type="GO" id="GO:0032259">
    <property type="term" value="P:methylation"/>
    <property type="evidence" value="ECO:0007669"/>
    <property type="project" value="UniProtKB-KW"/>
</dbReference>
<gene>
    <name evidence="11" type="ORF">B0H16DRAFT_575604</name>
</gene>
<comment type="caution">
    <text evidence="11">The sequence shown here is derived from an EMBL/GenBank/DDBJ whole genome shotgun (WGS) entry which is preliminary data.</text>
</comment>
<dbReference type="Pfam" id="PF05033">
    <property type="entry name" value="Pre-SET"/>
    <property type="match status" value="1"/>
</dbReference>
<dbReference type="PROSITE" id="PS50280">
    <property type="entry name" value="SET"/>
    <property type="match status" value="1"/>
</dbReference>
<evidence type="ECO:0000259" key="9">
    <source>
        <dbReference type="PROSITE" id="PS50280"/>
    </source>
</evidence>
<sequence>MEVDGPPAASDNPPRSSAPVDDAMEIDQAGVPADVRVTGTTSAPPPEGANAAKIPQEATPTAPRQSDRDRNNSPDVPYDRRSYDDVEVYHLEYIGPPTHAVSAIAVSEAAADDHVAPTISAPTQGDGIATRESTRDRDSPPSETTPSERDFLEASGDENSSVPASPKPFLRRSSRRSSKSSLREELILNYVNDSDGPPSPLSPNDEIPDDDDWSLSPHGGGSPSRSWADESTAKYPVFTWETYRQENITNFQPRVYYAKDLVSKAHDYINSYDEHFRRSPQMRHVLEGIIRENTADDEPDAPLIEVINEIDDEPTPPWEFYYSNKIWLGEGIDPPDTSKLVGCDCKGKCDPNSKTCSCVLRFQPYVQYCENQKPGFAYDDDTGLLRVPGVPIFECNSLCACDDEKCRNRVVQHGRKCHVALKKTEKKGWGVFATKKILKGTFIGVYSGEFMLDSVCEMRGLVYDQSGRTYLANIDFFHIEQELGPDRVEYTVDAYHVGNFTRFLVRPFLVLSLLDFPTHLIRQNNSCDPNCKLNACYIDEPDVGKPLLTFFAKRDISSGEELCFSYFGYDPDDDDDPGDKDKAEEGAKSIANKCYCAAARCRDEWGRNLELYLQEVV</sequence>
<dbReference type="Gene3D" id="2.170.270.10">
    <property type="entry name" value="SET domain"/>
    <property type="match status" value="1"/>
</dbReference>
<dbReference type="PROSITE" id="PS50867">
    <property type="entry name" value="PRE_SET"/>
    <property type="match status" value="1"/>
</dbReference>
<proteinExistence type="predicted"/>
<dbReference type="Pfam" id="PF00856">
    <property type="entry name" value="SET"/>
    <property type="match status" value="1"/>
</dbReference>
<dbReference type="GO" id="GO:0005694">
    <property type="term" value="C:chromosome"/>
    <property type="evidence" value="ECO:0007669"/>
    <property type="project" value="UniProtKB-SubCell"/>
</dbReference>
<feature type="compositionally biased region" description="Basic and acidic residues" evidence="8">
    <location>
        <begin position="65"/>
        <end position="83"/>
    </location>
</feature>
<dbReference type="InterPro" id="IPR001214">
    <property type="entry name" value="SET_dom"/>
</dbReference>
<dbReference type="GO" id="GO:0005634">
    <property type="term" value="C:nucleus"/>
    <property type="evidence" value="ECO:0007669"/>
    <property type="project" value="InterPro"/>
</dbReference>
<evidence type="ECO:0000256" key="2">
    <source>
        <dbReference type="ARBA" id="ARBA00022454"/>
    </source>
</evidence>
<organism evidence="11 12">
    <name type="scientific">Mycena metata</name>
    <dbReference type="NCBI Taxonomy" id="1033252"/>
    <lineage>
        <taxon>Eukaryota</taxon>
        <taxon>Fungi</taxon>
        <taxon>Dikarya</taxon>
        <taxon>Basidiomycota</taxon>
        <taxon>Agaricomycotina</taxon>
        <taxon>Agaricomycetes</taxon>
        <taxon>Agaricomycetidae</taxon>
        <taxon>Agaricales</taxon>
        <taxon>Marasmiineae</taxon>
        <taxon>Mycenaceae</taxon>
        <taxon>Mycena</taxon>
    </lineage>
</organism>
<keyword evidence="4" id="KW-0808">Transferase</keyword>
<keyword evidence="2" id="KW-0158">Chromosome</keyword>
<evidence type="ECO:0000313" key="11">
    <source>
        <dbReference type="EMBL" id="KAJ7760530.1"/>
    </source>
</evidence>